<dbReference type="EMBL" id="UOFB01000361">
    <property type="protein sequence ID" value="VAW49563.1"/>
    <property type="molecule type" value="Genomic_DNA"/>
</dbReference>
<keyword evidence="2" id="KW-0131">Cell cycle</keyword>
<dbReference type="PANTHER" id="PTHR33219">
    <property type="entry name" value="YLMG HOMOLOG PROTEIN 2, CHLOROPLASTIC"/>
    <property type="match status" value="1"/>
</dbReference>
<dbReference type="Pfam" id="PF02325">
    <property type="entry name" value="CCB3_YggT"/>
    <property type="match status" value="2"/>
</dbReference>
<sequence length="187" mass="20439">MDAPTGLSLLQFVTGLVIFMLMLRFLLRATHADWRHPIVTFTAKVTNPLCAPINAVFPLKGRWDWSALGSALIIQALFVVAIGYLTDRDFGAAFIALSATTEIINQLLDMLFWLIIIQAILSWISPGNNPNTAIFDQLTRPILAPFQRVIPLVGGIDLSPIAAILAIKLFQIVVMGSIVGIAQNMIS</sequence>
<dbReference type="AlphaFoldDB" id="A0A3B0WB88"/>
<dbReference type="InterPro" id="IPR003425">
    <property type="entry name" value="CCB3/YggT"/>
</dbReference>
<name>A0A3B0WB88_9ZZZZ</name>
<evidence type="ECO:0000256" key="1">
    <source>
        <dbReference type="SAM" id="Phobius"/>
    </source>
</evidence>
<proteinExistence type="predicted"/>
<keyword evidence="2" id="KW-0132">Cell division</keyword>
<keyword evidence="1" id="KW-0472">Membrane</keyword>
<dbReference type="GO" id="GO:0016020">
    <property type="term" value="C:membrane"/>
    <property type="evidence" value="ECO:0007669"/>
    <property type="project" value="InterPro"/>
</dbReference>
<feature type="transmembrane region" description="Helical" evidence="1">
    <location>
        <begin position="161"/>
        <end position="182"/>
    </location>
</feature>
<keyword evidence="1" id="KW-1133">Transmembrane helix</keyword>
<evidence type="ECO:0000313" key="2">
    <source>
        <dbReference type="EMBL" id="VAW49563.1"/>
    </source>
</evidence>
<feature type="transmembrane region" description="Helical" evidence="1">
    <location>
        <begin position="107"/>
        <end position="125"/>
    </location>
</feature>
<feature type="transmembrane region" description="Helical" evidence="1">
    <location>
        <begin position="65"/>
        <end position="86"/>
    </location>
</feature>
<dbReference type="GO" id="GO:0051301">
    <property type="term" value="P:cell division"/>
    <property type="evidence" value="ECO:0007669"/>
    <property type="project" value="UniProtKB-KW"/>
</dbReference>
<reference evidence="2" key="1">
    <citation type="submission" date="2018-06" db="EMBL/GenBank/DDBJ databases">
        <authorList>
            <person name="Zhirakovskaya E."/>
        </authorList>
    </citation>
    <scope>NUCLEOTIDE SEQUENCE</scope>
</reference>
<keyword evidence="1" id="KW-0812">Transmembrane</keyword>
<organism evidence="2">
    <name type="scientific">hydrothermal vent metagenome</name>
    <dbReference type="NCBI Taxonomy" id="652676"/>
    <lineage>
        <taxon>unclassified sequences</taxon>
        <taxon>metagenomes</taxon>
        <taxon>ecological metagenomes</taxon>
    </lineage>
</organism>
<protein>
    <submittedName>
        <fullName evidence="2">Cell division integral membrane protein, YggT and half-length relatives</fullName>
    </submittedName>
</protein>
<gene>
    <name evidence="2" type="ORF">MNBD_GAMMA04-517</name>
</gene>
<feature type="transmembrane region" description="Helical" evidence="1">
    <location>
        <begin position="6"/>
        <end position="26"/>
    </location>
</feature>
<dbReference type="PANTHER" id="PTHR33219:SF14">
    <property type="entry name" value="PROTEIN COFACTOR ASSEMBLY OF COMPLEX C SUBUNIT B CCB3, CHLOROPLASTIC-RELATED"/>
    <property type="match status" value="1"/>
</dbReference>
<accession>A0A3B0WB88</accession>